<evidence type="ECO:0000313" key="2">
    <source>
        <dbReference type="EMBL" id="GIQ80905.1"/>
    </source>
</evidence>
<evidence type="ECO:0000313" key="3">
    <source>
        <dbReference type="Proteomes" id="UP000265618"/>
    </source>
</evidence>
<feature type="region of interest" description="Disordered" evidence="1">
    <location>
        <begin position="546"/>
        <end position="581"/>
    </location>
</feature>
<evidence type="ECO:0000256" key="1">
    <source>
        <dbReference type="SAM" id="MobiDB-lite"/>
    </source>
</evidence>
<proteinExistence type="predicted"/>
<protein>
    <submittedName>
        <fullName evidence="2">Uncharacterized protein</fullName>
    </submittedName>
</protein>
<gene>
    <name evidence="2" type="ORF">KIPB_001784</name>
</gene>
<dbReference type="AlphaFoldDB" id="A0A9K3CRG7"/>
<dbReference type="Proteomes" id="UP000265618">
    <property type="component" value="Unassembled WGS sequence"/>
</dbReference>
<keyword evidence="3" id="KW-1185">Reference proteome</keyword>
<comment type="caution">
    <text evidence="2">The sequence shown here is derived from an EMBL/GenBank/DDBJ whole genome shotgun (WGS) entry which is preliminary data.</text>
</comment>
<name>A0A9K3CRG7_9EUKA</name>
<organism evidence="2 3">
    <name type="scientific">Kipferlia bialata</name>
    <dbReference type="NCBI Taxonomy" id="797122"/>
    <lineage>
        <taxon>Eukaryota</taxon>
        <taxon>Metamonada</taxon>
        <taxon>Carpediemonas-like organisms</taxon>
        <taxon>Kipferlia</taxon>
    </lineage>
</organism>
<sequence>MAKERRYGSLRSYSARRKMLAQRQGGTEPLYWEWTGFEVIDREMSECFSPLELQDHLRTLRPQLLSLTQVDTSAFLASCAKRVDALGSLVRQMSEYHRSHPLMDTAQATPNGRRRAVSGYPSMVSLSLVECMKWSTIALCGSDVVLRGPLSVARHSCAVLRSQGAVPLLAHHLYMLTLQVREGPVQTSSQPGFTPLLCVELTETLGTLAAVLVEALAEGPLSVDATDDEVRESETRGGCVGLPYTSVIDGDTGSSEDGSAPAPTPFPTWLLSDEVRREGRYGGQKAGGDDWNGLVREGGLLRTLLYLLNASRAEGGQVVPVAKVLLCVRALLTLTLGPVPCDPIAMALNASVAETARVTQERELQAAMEAEMRGGRERGRGMDGGHINTAPLIPPLPALTEVHKDGQDGMADDGQDGYEPDGANFMDHLQRKHGKQDGASAVGVGLATRACDITTVADAAYGRQRLTECYATMHTCVRGIPPLSVMGIPKSGATSTKNLEDPVPPAYKKLVHTGIIEVYPYSGAVVSEDSTHDAMEAGYAAIARVRGDMPPPKPSADTGAESDSPQPPPSPSPKDMGPLFRGVGNVAHAHEKLFGQGMVDRIAGVASDHCPVPTVPHVPTAPYAQLFSASPHGVLTLFAETLRTLEVASPPLGREVNRYSDIALYAEYRDSRPYQSYRAGSQSQSSSMRRLRGRGQAWERDVALKAGTSIILLLMHHAREAGGLALEGLSDALFRSRGVIIVLNILGLSENDIDSHLRVSADRYSVFGTQGRTCGDTPQYLPPHILGTPESNSGATGFSRYIDRLPHSAASLCCDSFMSFPPSSSDDDPLQSRLTYDMARCITLAAAAQIVGLSLDGTGPSASSRVKALINPAYKCRLVAQRLLRVNNTTFLVAGMRILRCLIPFAGSQMKAAWRITSLLYLFGFPTYLKEAHKGDSISVPAVRSMVVNDLAECVSAVADTDLSTMGIPVTKYQASVRDVGLPANVQ</sequence>
<accession>A0A9K3CRG7</accession>
<dbReference type="EMBL" id="BDIP01000266">
    <property type="protein sequence ID" value="GIQ80905.1"/>
    <property type="molecule type" value="Genomic_DNA"/>
</dbReference>
<reference evidence="2 3" key="1">
    <citation type="journal article" date="2018" name="PLoS ONE">
        <title>The draft genome of Kipferlia bialata reveals reductive genome evolution in fornicate parasites.</title>
        <authorList>
            <person name="Tanifuji G."/>
            <person name="Takabayashi S."/>
            <person name="Kume K."/>
            <person name="Takagi M."/>
            <person name="Nakayama T."/>
            <person name="Kamikawa R."/>
            <person name="Inagaki Y."/>
            <person name="Hashimoto T."/>
        </authorList>
    </citation>
    <scope>NUCLEOTIDE SEQUENCE [LARGE SCALE GENOMIC DNA]</scope>
    <source>
        <strain evidence="2">NY0173</strain>
    </source>
</reference>